<evidence type="ECO:0000256" key="1">
    <source>
        <dbReference type="SAM" id="MobiDB-lite"/>
    </source>
</evidence>
<keyword evidence="2" id="KW-0472">Membrane</keyword>
<evidence type="ECO:0000313" key="3">
    <source>
        <dbReference type="EMBL" id="MBV2130977.1"/>
    </source>
</evidence>
<protein>
    <recommendedName>
        <fullName evidence="5">Energy transducer TonB</fullName>
    </recommendedName>
</protein>
<sequence>MLAVTHPLKRFISEYGNAVLLAVLVHIVILALLLTTKFSQPVSPPEIEPIISFLYQPPPATKPPAKATLPDSRLADEQRIADEVVGQANVSDGSTGNLPPELKPPPTTPDVTDKNTRSADNTTLGHGNSLAQRALNRAATIDPVAVEQDAANSYQQFLLGQQPRLTVDKKYWPVSENPAQQVIAQLDDGKHIVRIRKGVCVIGDPSLDGFEGLMAAKRVPCGDEVSSRELLKQALDKHSKR</sequence>
<organism evidence="3 4">
    <name type="scientific">Arsukibacterium indicum</name>
    <dbReference type="NCBI Taxonomy" id="2848612"/>
    <lineage>
        <taxon>Bacteria</taxon>
        <taxon>Pseudomonadati</taxon>
        <taxon>Pseudomonadota</taxon>
        <taxon>Gammaproteobacteria</taxon>
        <taxon>Chromatiales</taxon>
        <taxon>Chromatiaceae</taxon>
        <taxon>Arsukibacterium</taxon>
    </lineage>
</organism>
<reference evidence="3 4" key="1">
    <citation type="submission" date="2021-06" db="EMBL/GenBank/DDBJ databases">
        <title>Rheinheimera indica sp. nov., isolated from deep-sea sediment.</title>
        <authorList>
            <person name="Wang Z."/>
            <person name="Zhang X.-Y."/>
        </authorList>
    </citation>
    <scope>NUCLEOTIDE SEQUENCE [LARGE SCALE GENOMIC DNA]</scope>
    <source>
        <strain evidence="3 4">SM2107</strain>
    </source>
</reference>
<proteinExistence type="predicted"/>
<keyword evidence="2" id="KW-0812">Transmembrane</keyword>
<name>A0ABS6MQ72_9GAMM</name>
<evidence type="ECO:0008006" key="5">
    <source>
        <dbReference type="Google" id="ProtNLM"/>
    </source>
</evidence>
<gene>
    <name evidence="3" type="ORF">KQY15_17905</name>
</gene>
<keyword evidence="4" id="KW-1185">Reference proteome</keyword>
<dbReference type="RefSeq" id="WP_217671286.1">
    <property type="nucleotide sequence ID" value="NZ_JAHRID010000010.1"/>
</dbReference>
<dbReference type="Proteomes" id="UP000704611">
    <property type="component" value="Unassembled WGS sequence"/>
</dbReference>
<keyword evidence="2" id="KW-1133">Transmembrane helix</keyword>
<accession>A0ABS6MQ72</accession>
<evidence type="ECO:0000313" key="4">
    <source>
        <dbReference type="Proteomes" id="UP000704611"/>
    </source>
</evidence>
<evidence type="ECO:0000256" key="2">
    <source>
        <dbReference type="SAM" id="Phobius"/>
    </source>
</evidence>
<feature type="transmembrane region" description="Helical" evidence="2">
    <location>
        <begin position="15"/>
        <end position="34"/>
    </location>
</feature>
<dbReference type="EMBL" id="JAHRID010000010">
    <property type="protein sequence ID" value="MBV2130977.1"/>
    <property type="molecule type" value="Genomic_DNA"/>
</dbReference>
<comment type="caution">
    <text evidence="3">The sequence shown here is derived from an EMBL/GenBank/DDBJ whole genome shotgun (WGS) entry which is preliminary data.</text>
</comment>
<feature type="region of interest" description="Disordered" evidence="1">
    <location>
        <begin position="88"/>
        <end position="126"/>
    </location>
</feature>
<feature type="compositionally biased region" description="Polar residues" evidence="1">
    <location>
        <begin position="88"/>
        <end position="97"/>
    </location>
</feature>